<evidence type="ECO:0000256" key="3">
    <source>
        <dbReference type="RuleBase" id="RU365026"/>
    </source>
</evidence>
<comment type="function">
    <text evidence="3">Component of the exocyst complex.</text>
</comment>
<gene>
    <name evidence="6" type="ORF">M569_02643</name>
</gene>
<keyword evidence="3" id="KW-0268">Exocytosis</keyword>
<feature type="non-terminal residue" evidence="6">
    <location>
        <position position="1"/>
    </location>
</feature>
<dbReference type="EMBL" id="AUSU01000964">
    <property type="protein sequence ID" value="EPS72115.1"/>
    <property type="molecule type" value="Genomic_DNA"/>
</dbReference>
<dbReference type="Pfam" id="PF03081">
    <property type="entry name" value="Exo70_C"/>
    <property type="match status" value="1"/>
</dbReference>
<comment type="similarity">
    <text evidence="1 3">Belongs to the EXO70 family.</text>
</comment>
<reference evidence="6 7" key="1">
    <citation type="journal article" date="2013" name="BMC Genomics">
        <title>The miniature genome of a carnivorous plant Genlisea aurea contains a low number of genes and short non-coding sequences.</title>
        <authorList>
            <person name="Leushkin E.V."/>
            <person name="Sutormin R.A."/>
            <person name="Nabieva E.R."/>
            <person name="Penin A.A."/>
            <person name="Kondrashov A.S."/>
            <person name="Logacheva M.D."/>
        </authorList>
    </citation>
    <scope>NUCLEOTIDE SEQUENCE [LARGE SCALE GENOMIC DNA]</scope>
</reference>
<dbReference type="InterPro" id="IPR004140">
    <property type="entry name" value="Exo70"/>
</dbReference>
<organism evidence="6 7">
    <name type="scientific">Genlisea aurea</name>
    <dbReference type="NCBI Taxonomy" id="192259"/>
    <lineage>
        <taxon>Eukaryota</taxon>
        <taxon>Viridiplantae</taxon>
        <taxon>Streptophyta</taxon>
        <taxon>Embryophyta</taxon>
        <taxon>Tracheophyta</taxon>
        <taxon>Spermatophyta</taxon>
        <taxon>Magnoliopsida</taxon>
        <taxon>eudicotyledons</taxon>
        <taxon>Gunneridae</taxon>
        <taxon>Pentapetalae</taxon>
        <taxon>asterids</taxon>
        <taxon>lamiids</taxon>
        <taxon>Lamiales</taxon>
        <taxon>Lentibulariaceae</taxon>
        <taxon>Genlisea</taxon>
    </lineage>
</organism>
<keyword evidence="2 3" id="KW-0813">Transport</keyword>
<dbReference type="AlphaFoldDB" id="S8CYP5"/>
<dbReference type="OrthoDB" id="1922221at2759"/>
<dbReference type="GO" id="GO:0006887">
    <property type="term" value="P:exocytosis"/>
    <property type="evidence" value="ECO:0007669"/>
    <property type="project" value="UniProtKB-KW"/>
</dbReference>
<dbReference type="Proteomes" id="UP000015453">
    <property type="component" value="Unassembled WGS sequence"/>
</dbReference>
<name>S8CYP5_9LAMI</name>
<comment type="caution">
    <text evidence="6">The sequence shown here is derived from an EMBL/GenBank/DDBJ whole genome shotgun (WGS) entry which is preliminary data.</text>
</comment>
<dbReference type="PANTHER" id="PTHR12542:SF38">
    <property type="entry name" value="EXOCYST SUBUNIT EXO70 FAMILY PROTEIN"/>
    <property type="match status" value="1"/>
</dbReference>
<evidence type="ECO:0000313" key="6">
    <source>
        <dbReference type="EMBL" id="EPS72115.1"/>
    </source>
</evidence>
<dbReference type="SUPFAM" id="SSF74788">
    <property type="entry name" value="Cullin repeat-like"/>
    <property type="match status" value="1"/>
</dbReference>
<dbReference type="InterPro" id="IPR016159">
    <property type="entry name" value="Cullin_repeat-like_dom_sf"/>
</dbReference>
<dbReference type="PANTHER" id="PTHR12542">
    <property type="entry name" value="EXOCYST COMPLEX PROTEIN EXO70"/>
    <property type="match status" value="1"/>
</dbReference>
<evidence type="ECO:0000313" key="7">
    <source>
        <dbReference type="Proteomes" id="UP000015453"/>
    </source>
</evidence>
<accession>S8CYP5</accession>
<dbReference type="Pfam" id="PF20669">
    <property type="entry name" value="Exo70_N"/>
    <property type="match status" value="1"/>
</dbReference>
<evidence type="ECO:0000256" key="1">
    <source>
        <dbReference type="ARBA" id="ARBA00006756"/>
    </source>
</evidence>
<evidence type="ECO:0000256" key="2">
    <source>
        <dbReference type="ARBA" id="ARBA00022448"/>
    </source>
</evidence>
<proteinExistence type="inferred from homology"/>
<sequence length="617" mass="69470">FFSPKRTAISPLPSPSPSPSPARFGFSPARPSFLDSVLDRSIDAAEPIVMKWNPDTTTIARVTSLFHENRREAHEFVRSVGVLQRALQLAAEESAASVKTIRAKNLMRIAMKRLQKEFYQILSMNRAHLDSDSVSARSSRTSTTASSLSSDSDYEDDEEEDGAGNEATSEVEDASKTAMADLRLIAECMISSGYARECSKIYRIMRKSVVDEGIYRLGFEKFTPHQIQKMDWEALDLRIHNWIAAVRISLQTLFHGERILCDFVFAKSDSIRESCFAEITKDGATMLFGFPEIVAKSRKKIAPEIFRALDMYAVISNQWPEIEITFSSESTKTIRSQTIDSLIKLRGFIRAAVDNFESSIQKHSSKATVPGAGIHPLTIDSMDYLINLIEYSNILPHILIDSPAQAQTKKSFPESYSGAANDSPLTAKITWLTFNLLCKLDDKGRYYRDAPLSYLFLANNLQYIVTRVRSSNLASVLGSEWIANHETKIERYASKYQRLGWGHVVDSINAGPAAIGVGKIKDVFEKFNASFDQAYGKHSACVVPDKILRQRIKSWISNNVFRPYRQFYTAKRQLIEKERYPDPIARYTPDDVANLLSDLFFETVDSGVYSSFDSMPS</sequence>
<dbReference type="GO" id="GO:0005546">
    <property type="term" value="F:phosphatidylinositol-4,5-bisphosphate binding"/>
    <property type="evidence" value="ECO:0007669"/>
    <property type="project" value="InterPro"/>
</dbReference>
<keyword evidence="7" id="KW-1185">Reference proteome</keyword>
<keyword evidence="3" id="KW-0653">Protein transport</keyword>
<feature type="region of interest" description="Disordered" evidence="4">
    <location>
        <begin position="1"/>
        <end position="22"/>
    </location>
</feature>
<feature type="compositionally biased region" description="Acidic residues" evidence="4">
    <location>
        <begin position="152"/>
        <end position="163"/>
    </location>
</feature>
<feature type="non-terminal residue" evidence="6">
    <location>
        <position position="617"/>
    </location>
</feature>
<feature type="region of interest" description="Disordered" evidence="4">
    <location>
        <begin position="132"/>
        <end position="174"/>
    </location>
</feature>
<protein>
    <recommendedName>
        <fullName evidence="3">Exocyst subunit Exo70 family protein</fullName>
    </recommendedName>
</protein>
<feature type="compositionally biased region" description="Low complexity" evidence="4">
    <location>
        <begin position="132"/>
        <end position="151"/>
    </location>
</feature>
<dbReference type="InterPro" id="IPR046364">
    <property type="entry name" value="Exo70_C"/>
</dbReference>
<evidence type="ECO:0000259" key="5">
    <source>
        <dbReference type="Pfam" id="PF03081"/>
    </source>
</evidence>
<evidence type="ECO:0000256" key="4">
    <source>
        <dbReference type="SAM" id="MobiDB-lite"/>
    </source>
</evidence>
<dbReference type="GO" id="GO:0015031">
    <property type="term" value="P:protein transport"/>
    <property type="evidence" value="ECO:0007669"/>
    <property type="project" value="UniProtKB-KW"/>
</dbReference>
<dbReference type="Gene3D" id="1.20.1280.170">
    <property type="entry name" value="Exocyst complex component Exo70"/>
    <property type="match status" value="1"/>
</dbReference>
<dbReference type="GO" id="GO:0000145">
    <property type="term" value="C:exocyst"/>
    <property type="evidence" value="ECO:0007669"/>
    <property type="project" value="InterPro"/>
</dbReference>
<feature type="domain" description="Exocyst complex subunit Exo70 C-terminal" evidence="5">
    <location>
        <begin position="241"/>
        <end position="598"/>
    </location>
</feature>